<dbReference type="PROSITE" id="PS50110">
    <property type="entry name" value="RESPONSE_REGULATORY"/>
    <property type="match status" value="1"/>
</dbReference>
<dbReference type="RefSeq" id="WP_003565084.1">
    <property type="nucleotide sequence ID" value="NZ_BAYM01000087.1"/>
</dbReference>
<evidence type="ECO:0000256" key="5">
    <source>
        <dbReference type="PROSITE-ProRule" id="PRU00169"/>
    </source>
</evidence>
<gene>
    <name evidence="8" type="ORF">LC0644_1315</name>
</gene>
<protein>
    <submittedName>
        <fullName evidence="8">DNA-binding response regulator</fullName>
    </submittedName>
</protein>
<dbReference type="GO" id="GO:0003677">
    <property type="term" value="F:DNA binding"/>
    <property type="evidence" value="ECO:0007669"/>
    <property type="project" value="UniProtKB-KW"/>
</dbReference>
<evidence type="ECO:0000259" key="6">
    <source>
        <dbReference type="PROSITE" id="PS50043"/>
    </source>
</evidence>
<dbReference type="InterPro" id="IPR039420">
    <property type="entry name" value="WalR-like"/>
</dbReference>
<dbReference type="PROSITE" id="PS50043">
    <property type="entry name" value="HTH_LUXR_2"/>
    <property type="match status" value="1"/>
</dbReference>
<feature type="modified residue" description="4-aspartylphosphate" evidence="5">
    <location>
        <position position="54"/>
    </location>
</feature>
<name>A0A0C9PP86_LACPA</name>
<dbReference type="SMART" id="SM00448">
    <property type="entry name" value="REC"/>
    <property type="match status" value="1"/>
</dbReference>
<evidence type="ECO:0000256" key="1">
    <source>
        <dbReference type="ARBA" id="ARBA00022553"/>
    </source>
</evidence>
<dbReference type="GO" id="GO:0000160">
    <property type="term" value="P:phosphorelay signal transduction system"/>
    <property type="evidence" value="ECO:0007669"/>
    <property type="project" value="InterPro"/>
</dbReference>
<dbReference type="SUPFAM" id="SSF52172">
    <property type="entry name" value="CheY-like"/>
    <property type="match status" value="1"/>
</dbReference>
<sequence>MITLYLAEDQSMLNSALTQLLDLEDDLHVLGSAGDGAKAWQDIQQLKPDVAVLDIEMPKLTGLDVADKIHGSQLATKIIILTTFAQKAYFERAIAAQVNGYLLKDSPSDDLIDVIRKVMTGQTVYAPELVTNMVTAESNPLTDRELAVLAEVASGLSSKQIAASLFLSEGTVRNYLSAIFSKLGVHNRIEAVQMAKKNKWLE</sequence>
<dbReference type="InterPro" id="IPR011006">
    <property type="entry name" value="CheY-like_superfamily"/>
</dbReference>
<feature type="domain" description="Response regulatory" evidence="7">
    <location>
        <begin position="3"/>
        <end position="119"/>
    </location>
</feature>
<evidence type="ECO:0000313" key="8">
    <source>
        <dbReference type="EMBL" id="GAN36726.1"/>
    </source>
</evidence>
<dbReference type="GeneID" id="57089916"/>
<dbReference type="InterPro" id="IPR000792">
    <property type="entry name" value="Tscrpt_reg_LuxR_C"/>
</dbReference>
<dbReference type="EMBL" id="BAYM01000087">
    <property type="protein sequence ID" value="GAN36726.1"/>
    <property type="molecule type" value="Genomic_DNA"/>
</dbReference>
<dbReference type="Gene3D" id="3.40.50.2300">
    <property type="match status" value="1"/>
</dbReference>
<dbReference type="CDD" id="cd19930">
    <property type="entry name" value="REC_DesR-like"/>
    <property type="match status" value="1"/>
</dbReference>
<evidence type="ECO:0000256" key="3">
    <source>
        <dbReference type="ARBA" id="ARBA00023125"/>
    </source>
</evidence>
<accession>A0A0C9PP86</accession>
<dbReference type="GO" id="GO:0006355">
    <property type="term" value="P:regulation of DNA-templated transcription"/>
    <property type="evidence" value="ECO:0007669"/>
    <property type="project" value="InterPro"/>
</dbReference>
<evidence type="ECO:0000256" key="2">
    <source>
        <dbReference type="ARBA" id="ARBA00023015"/>
    </source>
</evidence>
<evidence type="ECO:0000313" key="9">
    <source>
        <dbReference type="Proteomes" id="UP000032552"/>
    </source>
</evidence>
<dbReference type="CDD" id="cd06170">
    <property type="entry name" value="LuxR_C_like"/>
    <property type="match status" value="1"/>
</dbReference>
<dbReference type="SMART" id="SM00421">
    <property type="entry name" value="HTH_LUXR"/>
    <property type="match status" value="1"/>
</dbReference>
<reference evidence="9" key="1">
    <citation type="submission" date="2014-05" db="EMBL/GenBank/DDBJ databases">
        <title>Whole genome sequencing of Lactobacillus casei NRIC0644.</title>
        <authorList>
            <person name="Atarashi H."/>
            <person name="Yoshida Y."/>
            <person name="Fujimura S."/>
            <person name="Tanaka N."/>
            <person name="Shiwa Y."/>
            <person name="Yoshikawa H."/>
            <person name="Okada S."/>
            <person name="Nakagawa J."/>
        </authorList>
    </citation>
    <scope>NUCLEOTIDE SEQUENCE [LARGE SCALE GENOMIC DNA]</scope>
    <source>
        <strain evidence="9">NRIC0644</strain>
    </source>
</reference>
<keyword evidence="1 5" id="KW-0597">Phosphoprotein</keyword>
<keyword evidence="4" id="KW-0804">Transcription</keyword>
<dbReference type="Pfam" id="PF00196">
    <property type="entry name" value="GerE"/>
    <property type="match status" value="1"/>
</dbReference>
<dbReference type="Pfam" id="PF00072">
    <property type="entry name" value="Response_reg"/>
    <property type="match status" value="1"/>
</dbReference>
<evidence type="ECO:0000256" key="4">
    <source>
        <dbReference type="ARBA" id="ARBA00023163"/>
    </source>
</evidence>
<dbReference type="InterPro" id="IPR016032">
    <property type="entry name" value="Sig_transdc_resp-reg_C-effctor"/>
</dbReference>
<comment type="caution">
    <text evidence="8">The sequence shown here is derived from an EMBL/GenBank/DDBJ whole genome shotgun (WGS) entry which is preliminary data.</text>
</comment>
<dbReference type="AlphaFoldDB" id="A0A0C9PP86"/>
<evidence type="ECO:0000259" key="7">
    <source>
        <dbReference type="PROSITE" id="PS50110"/>
    </source>
</evidence>
<dbReference type="Proteomes" id="UP000032552">
    <property type="component" value="Unassembled WGS sequence"/>
</dbReference>
<dbReference type="PANTHER" id="PTHR43214:SF42">
    <property type="entry name" value="TRANSCRIPTIONAL REGULATORY PROTEIN DESR"/>
    <property type="match status" value="1"/>
</dbReference>
<organism evidence="8 9">
    <name type="scientific">Lacticaseibacillus paracasei NRIC 0644</name>
    <dbReference type="NCBI Taxonomy" id="1435038"/>
    <lineage>
        <taxon>Bacteria</taxon>
        <taxon>Bacillati</taxon>
        <taxon>Bacillota</taxon>
        <taxon>Bacilli</taxon>
        <taxon>Lactobacillales</taxon>
        <taxon>Lactobacillaceae</taxon>
        <taxon>Lacticaseibacillus</taxon>
    </lineage>
</organism>
<dbReference type="SUPFAM" id="SSF46894">
    <property type="entry name" value="C-terminal effector domain of the bipartite response regulators"/>
    <property type="match status" value="1"/>
</dbReference>
<dbReference type="PROSITE" id="PS00622">
    <property type="entry name" value="HTH_LUXR_1"/>
    <property type="match status" value="1"/>
</dbReference>
<dbReference type="InterPro" id="IPR001789">
    <property type="entry name" value="Sig_transdc_resp-reg_receiver"/>
</dbReference>
<dbReference type="PANTHER" id="PTHR43214">
    <property type="entry name" value="TWO-COMPONENT RESPONSE REGULATOR"/>
    <property type="match status" value="1"/>
</dbReference>
<proteinExistence type="predicted"/>
<feature type="domain" description="HTH luxR-type" evidence="6">
    <location>
        <begin position="134"/>
        <end position="199"/>
    </location>
</feature>
<keyword evidence="2" id="KW-0805">Transcription regulation</keyword>
<dbReference type="PRINTS" id="PR00038">
    <property type="entry name" value="HTHLUXR"/>
</dbReference>
<keyword evidence="3 8" id="KW-0238">DNA-binding</keyword>